<evidence type="ECO:0000313" key="1">
    <source>
        <dbReference type="EMBL" id="ADO83178.1"/>
    </source>
</evidence>
<dbReference type="EMBL" id="CP002281">
    <property type="protein sequence ID" value="ADO83178.1"/>
    <property type="molecule type" value="Genomic_DNA"/>
</dbReference>
<sequence>MGKLVYKCLEPFEFNFQGLECNLEIDISGCYEDGSRKILIKKRKDELRCFPFATISQYAPGTQLEEDEFVLYHWEMYDELIRYLLEKTNYFENTHKVVETELGISPVLRIR</sequence>
<dbReference type="KEGG" id="ipo:Ilyop_1398"/>
<name>E3HAJ1_ILYPC</name>
<reference evidence="1 2" key="1">
    <citation type="journal article" date="2010" name="Stand. Genomic Sci.">
        <title>Complete genome sequence of Ilyobacter polytropus type strain (CuHbu1).</title>
        <authorList>
            <person name="Sikorski J."/>
            <person name="Chertkov O."/>
            <person name="Lapidus A."/>
            <person name="Nolan M."/>
            <person name="Lucas S."/>
            <person name="Del Rio T.G."/>
            <person name="Tice H."/>
            <person name="Cheng J.F."/>
            <person name="Tapia R."/>
            <person name="Han C."/>
            <person name="Goodwin L."/>
            <person name="Pitluck S."/>
            <person name="Liolios K."/>
            <person name="Ivanova N."/>
            <person name="Mavromatis K."/>
            <person name="Mikhailova N."/>
            <person name="Pati A."/>
            <person name="Chen A."/>
            <person name="Palaniappan K."/>
            <person name="Land M."/>
            <person name="Hauser L."/>
            <person name="Chang Y.J."/>
            <person name="Jeffries C.D."/>
            <person name="Brambilla E."/>
            <person name="Yasawong M."/>
            <person name="Rohde M."/>
            <person name="Pukall R."/>
            <person name="Spring S."/>
            <person name="Goker M."/>
            <person name="Woyke T."/>
            <person name="Bristow J."/>
            <person name="Eisen J.A."/>
            <person name="Markowitz V."/>
            <person name="Hugenholtz P."/>
            <person name="Kyrpides N.C."/>
            <person name="Klenk H.P."/>
        </authorList>
    </citation>
    <scope>NUCLEOTIDE SEQUENCE [LARGE SCALE GENOMIC DNA]</scope>
    <source>
        <strain evidence="2">ATCC 51220 / DSM 2926 / LMG 16218 / CuHBu1</strain>
    </source>
</reference>
<dbReference type="AlphaFoldDB" id="E3HAJ1"/>
<keyword evidence="2" id="KW-1185">Reference proteome</keyword>
<dbReference type="RefSeq" id="WP_013387845.1">
    <property type="nucleotide sequence ID" value="NC_014632.1"/>
</dbReference>
<evidence type="ECO:0000313" key="2">
    <source>
        <dbReference type="Proteomes" id="UP000006875"/>
    </source>
</evidence>
<proteinExistence type="predicted"/>
<protein>
    <submittedName>
        <fullName evidence="1">Uncharacterized protein</fullName>
    </submittedName>
</protein>
<accession>E3HAJ1</accession>
<dbReference type="HOGENOM" id="CLU_2154928_0_0_0"/>
<gene>
    <name evidence="1" type="ordered locus">Ilyop_1398</name>
</gene>
<dbReference type="Proteomes" id="UP000006875">
    <property type="component" value="Chromosome"/>
</dbReference>
<organism evidence="1 2">
    <name type="scientific">Ilyobacter polytropus (strain ATCC 51220 / DSM 2926 / LMG 16218 / CuHBu1)</name>
    <dbReference type="NCBI Taxonomy" id="572544"/>
    <lineage>
        <taxon>Bacteria</taxon>
        <taxon>Fusobacteriati</taxon>
        <taxon>Fusobacteriota</taxon>
        <taxon>Fusobacteriia</taxon>
        <taxon>Fusobacteriales</taxon>
        <taxon>Fusobacteriaceae</taxon>
        <taxon>Ilyobacter</taxon>
    </lineage>
</organism>
<dbReference type="STRING" id="572544.Ilyop_1398"/>